<dbReference type="Proteomes" id="UP000030752">
    <property type="component" value="Unassembled WGS sequence"/>
</dbReference>
<dbReference type="GeneID" id="19967814"/>
<keyword evidence="4" id="KW-0804">Transcription</keyword>
<keyword evidence="3" id="KW-0238">DNA-binding</keyword>
<dbReference type="EMBL" id="KB822711">
    <property type="protein sequence ID" value="ETN46291.1"/>
    <property type="molecule type" value="Genomic_DNA"/>
</dbReference>
<keyword evidence="2" id="KW-0805">Transcription regulation</keyword>
<dbReference type="GO" id="GO:0005634">
    <property type="term" value="C:nucleus"/>
    <property type="evidence" value="ECO:0007669"/>
    <property type="project" value="UniProtKB-SubCell"/>
</dbReference>
<feature type="region of interest" description="Disordered" evidence="6">
    <location>
        <begin position="1"/>
        <end position="40"/>
    </location>
</feature>
<dbReference type="PANTHER" id="PTHR47540:SF4">
    <property type="entry name" value="TRANSCRIPTION FACTOR RGLT"/>
    <property type="match status" value="1"/>
</dbReference>
<dbReference type="STRING" id="1220924.W2SC37"/>
<dbReference type="GO" id="GO:0000981">
    <property type="term" value="F:DNA-binding transcription factor activity, RNA polymerase II-specific"/>
    <property type="evidence" value="ECO:0007669"/>
    <property type="project" value="InterPro"/>
</dbReference>
<dbReference type="InParanoid" id="W2SC37"/>
<proteinExistence type="predicted"/>
<dbReference type="PANTHER" id="PTHR47540">
    <property type="entry name" value="THIAMINE REPRESSIBLE GENES REGULATORY PROTEIN THI5"/>
    <property type="match status" value="1"/>
</dbReference>
<evidence type="ECO:0000256" key="3">
    <source>
        <dbReference type="ARBA" id="ARBA00023125"/>
    </source>
</evidence>
<comment type="subcellular location">
    <subcellularLocation>
        <location evidence="1">Nucleus</location>
    </subcellularLocation>
</comment>
<feature type="region of interest" description="Disordered" evidence="6">
    <location>
        <begin position="81"/>
        <end position="117"/>
    </location>
</feature>
<gene>
    <name evidence="8" type="ORF">HMPREF1541_00475</name>
</gene>
<feature type="region of interest" description="Disordered" evidence="6">
    <location>
        <begin position="192"/>
        <end position="214"/>
    </location>
</feature>
<dbReference type="InterPro" id="IPR036864">
    <property type="entry name" value="Zn2-C6_fun-type_DNA-bd_sf"/>
</dbReference>
<dbReference type="AlphaFoldDB" id="W2SC37"/>
<keyword evidence="9" id="KW-1185">Reference proteome</keyword>
<evidence type="ECO:0000256" key="1">
    <source>
        <dbReference type="ARBA" id="ARBA00004123"/>
    </source>
</evidence>
<dbReference type="Gene3D" id="4.10.240.10">
    <property type="entry name" value="Zn(2)-C6 fungal-type DNA-binding domain"/>
    <property type="match status" value="1"/>
</dbReference>
<feature type="domain" description="Zn(2)-C6 fungal-type" evidence="7">
    <location>
        <begin position="49"/>
        <end position="79"/>
    </location>
</feature>
<reference evidence="8 9" key="1">
    <citation type="submission" date="2013-03" db="EMBL/GenBank/DDBJ databases">
        <title>The Genome Sequence of Phialophora europaea CBS 101466.</title>
        <authorList>
            <consortium name="The Broad Institute Genomics Platform"/>
            <person name="Cuomo C."/>
            <person name="de Hoog S."/>
            <person name="Gorbushina A."/>
            <person name="Walker B."/>
            <person name="Young S.K."/>
            <person name="Zeng Q."/>
            <person name="Gargeya S."/>
            <person name="Fitzgerald M."/>
            <person name="Haas B."/>
            <person name="Abouelleil A."/>
            <person name="Allen A.W."/>
            <person name="Alvarado L."/>
            <person name="Arachchi H.M."/>
            <person name="Berlin A.M."/>
            <person name="Chapman S.B."/>
            <person name="Gainer-Dewar J."/>
            <person name="Goldberg J."/>
            <person name="Griggs A."/>
            <person name="Gujja S."/>
            <person name="Hansen M."/>
            <person name="Howarth C."/>
            <person name="Imamovic A."/>
            <person name="Ireland A."/>
            <person name="Larimer J."/>
            <person name="McCowan C."/>
            <person name="Murphy C."/>
            <person name="Pearson M."/>
            <person name="Poon T.W."/>
            <person name="Priest M."/>
            <person name="Roberts A."/>
            <person name="Saif S."/>
            <person name="Shea T."/>
            <person name="Sisk P."/>
            <person name="Sykes S."/>
            <person name="Wortman J."/>
            <person name="Nusbaum C."/>
            <person name="Birren B."/>
        </authorList>
    </citation>
    <scope>NUCLEOTIDE SEQUENCE [LARGE SCALE GENOMIC DNA]</scope>
    <source>
        <strain evidence="8 9">CBS 101466</strain>
    </source>
</reference>
<dbReference type="PROSITE" id="PS50048">
    <property type="entry name" value="ZN2_CY6_FUNGAL_2"/>
    <property type="match status" value="1"/>
</dbReference>
<feature type="compositionally biased region" description="Polar residues" evidence="6">
    <location>
        <begin position="194"/>
        <end position="209"/>
    </location>
</feature>
<evidence type="ECO:0000256" key="4">
    <source>
        <dbReference type="ARBA" id="ARBA00023163"/>
    </source>
</evidence>
<evidence type="ECO:0000313" key="9">
    <source>
        <dbReference type="Proteomes" id="UP000030752"/>
    </source>
</evidence>
<protein>
    <recommendedName>
        <fullName evidence="7">Zn(2)-C6 fungal-type domain-containing protein</fullName>
    </recommendedName>
</protein>
<dbReference type="GO" id="GO:0008270">
    <property type="term" value="F:zinc ion binding"/>
    <property type="evidence" value="ECO:0007669"/>
    <property type="project" value="InterPro"/>
</dbReference>
<dbReference type="VEuPathDB" id="FungiDB:HMPREF1541_00475"/>
<keyword evidence="5" id="KW-0539">Nucleus</keyword>
<dbReference type="Pfam" id="PF00172">
    <property type="entry name" value="Zn_clus"/>
    <property type="match status" value="1"/>
</dbReference>
<dbReference type="CDD" id="cd00067">
    <property type="entry name" value="GAL4"/>
    <property type="match status" value="1"/>
</dbReference>
<sequence>MHDTYGAANPFSADSMETDDPAPPARTNSTPRAASSDPDALMSAKKHAACDECRKRKLKCSGEPAGCTRCVKYSIPCIYSPQKQMGRPKKRQRQEDTNTAEPASSSTSQPFVDPNLTTADIDRTNFENICNGALSGGLRNTSRKASHPMQSLDNTPPSDNPRTPSDSDIFNLSYPTDYSLWPDFSDTTLPMPLQDTSAAYNPKPTSNGGDPTFDPDTDPATLSTLPSIPDCPCLPNLYLTLSTLSTLSAFPVTSHTITTLSSAHRTAHSVIYCAICPQKFQSGSQNVMLSNTLITVLVDQWQRVLKCPASALEKGFSSSPPSAHMSAITELEWKTFAYDLMRAFVFGDRTATPPPTSSPAPGAMPPSSAEITTLMGLAESMERRQKQWHGHENETGEFPKRMTHDLALGHAAGLTLDDIRKMEDDVRSKKNGPGEHFLCLQLVTHAKNCIRSLDRGPPVLGECGQR</sequence>
<evidence type="ECO:0000256" key="6">
    <source>
        <dbReference type="SAM" id="MobiDB-lite"/>
    </source>
</evidence>
<dbReference type="InterPro" id="IPR001138">
    <property type="entry name" value="Zn2Cys6_DnaBD"/>
</dbReference>
<dbReference type="PROSITE" id="PS00463">
    <property type="entry name" value="ZN2_CY6_FUNGAL_1"/>
    <property type="match status" value="1"/>
</dbReference>
<accession>W2SC37</accession>
<feature type="region of interest" description="Disordered" evidence="6">
    <location>
        <begin position="137"/>
        <end position="169"/>
    </location>
</feature>
<dbReference type="SUPFAM" id="SSF57701">
    <property type="entry name" value="Zn2/Cys6 DNA-binding domain"/>
    <property type="match status" value="1"/>
</dbReference>
<dbReference type="OrthoDB" id="10261408at2759"/>
<evidence type="ECO:0000256" key="5">
    <source>
        <dbReference type="ARBA" id="ARBA00023242"/>
    </source>
</evidence>
<organism evidence="8 9">
    <name type="scientific">Cyphellophora europaea (strain CBS 101466)</name>
    <name type="common">Phialophora europaea</name>
    <dbReference type="NCBI Taxonomy" id="1220924"/>
    <lineage>
        <taxon>Eukaryota</taxon>
        <taxon>Fungi</taxon>
        <taxon>Dikarya</taxon>
        <taxon>Ascomycota</taxon>
        <taxon>Pezizomycotina</taxon>
        <taxon>Eurotiomycetes</taxon>
        <taxon>Chaetothyriomycetidae</taxon>
        <taxon>Chaetothyriales</taxon>
        <taxon>Cyphellophoraceae</taxon>
        <taxon>Cyphellophora</taxon>
    </lineage>
</organism>
<name>W2SC37_CYPE1</name>
<dbReference type="RefSeq" id="XP_008711003.1">
    <property type="nucleotide sequence ID" value="XM_008712781.1"/>
</dbReference>
<dbReference type="eggNOG" id="ENOG502SE9E">
    <property type="taxonomic scope" value="Eukaryota"/>
</dbReference>
<dbReference type="GO" id="GO:0043565">
    <property type="term" value="F:sequence-specific DNA binding"/>
    <property type="evidence" value="ECO:0007669"/>
    <property type="project" value="TreeGrafter"/>
</dbReference>
<dbReference type="GO" id="GO:0045944">
    <property type="term" value="P:positive regulation of transcription by RNA polymerase II"/>
    <property type="evidence" value="ECO:0007669"/>
    <property type="project" value="TreeGrafter"/>
</dbReference>
<feature type="compositionally biased region" description="Polar residues" evidence="6">
    <location>
        <begin position="148"/>
        <end position="169"/>
    </location>
</feature>
<evidence type="ECO:0000256" key="2">
    <source>
        <dbReference type="ARBA" id="ARBA00023015"/>
    </source>
</evidence>
<evidence type="ECO:0000259" key="7">
    <source>
        <dbReference type="PROSITE" id="PS50048"/>
    </source>
</evidence>
<evidence type="ECO:0000313" key="8">
    <source>
        <dbReference type="EMBL" id="ETN46291.1"/>
    </source>
</evidence>
<feature type="compositionally biased region" description="Polar residues" evidence="6">
    <location>
        <begin position="97"/>
        <end position="117"/>
    </location>
</feature>
<dbReference type="InterPro" id="IPR051711">
    <property type="entry name" value="Stress_Response_Reg"/>
</dbReference>
<dbReference type="HOGENOM" id="CLU_026660_1_0_1"/>
<dbReference type="SMART" id="SM00066">
    <property type="entry name" value="GAL4"/>
    <property type="match status" value="1"/>
</dbReference>